<dbReference type="CDD" id="cd12797">
    <property type="entry name" value="M23_peptidase"/>
    <property type="match status" value="1"/>
</dbReference>
<dbReference type="InterPro" id="IPR050570">
    <property type="entry name" value="Cell_wall_metabolism_enzyme"/>
</dbReference>
<accession>A0A5J4R7V1</accession>
<name>A0A5J4R7V1_9ZZZZ</name>
<evidence type="ECO:0000256" key="1">
    <source>
        <dbReference type="SAM" id="Phobius"/>
    </source>
</evidence>
<protein>
    <submittedName>
        <fullName evidence="3">Murein DD-endopeptidase MepM</fullName>
        <ecNumber evidence="3">3.4.24.-</ecNumber>
    </submittedName>
</protein>
<dbReference type="EC" id="3.4.24.-" evidence="3"/>
<keyword evidence="1" id="KW-1133">Transmembrane helix</keyword>
<dbReference type="Pfam" id="PF01551">
    <property type="entry name" value="Peptidase_M23"/>
    <property type="match status" value="1"/>
</dbReference>
<dbReference type="InterPro" id="IPR011055">
    <property type="entry name" value="Dup_hybrid_motif"/>
</dbReference>
<gene>
    <name evidence="3" type="ORF">EZS27_021796</name>
</gene>
<feature type="transmembrane region" description="Helical" evidence="1">
    <location>
        <begin position="62"/>
        <end position="80"/>
    </location>
</feature>
<dbReference type="SUPFAM" id="SSF51261">
    <property type="entry name" value="Duplicated hybrid motif"/>
    <property type="match status" value="1"/>
</dbReference>
<proteinExistence type="predicted"/>
<organism evidence="3">
    <name type="scientific">termite gut metagenome</name>
    <dbReference type="NCBI Taxonomy" id="433724"/>
    <lineage>
        <taxon>unclassified sequences</taxon>
        <taxon>metagenomes</taxon>
        <taxon>organismal metagenomes</taxon>
    </lineage>
</organism>
<keyword evidence="1" id="KW-0812">Transmembrane</keyword>
<dbReference type="FunFam" id="2.70.70.10:FF:000006">
    <property type="entry name" value="M23 family peptidase"/>
    <property type="match status" value="1"/>
</dbReference>
<dbReference type="Gene3D" id="2.70.70.10">
    <property type="entry name" value="Glucose Permease (Domain IIA)"/>
    <property type="match status" value="1"/>
</dbReference>
<evidence type="ECO:0000259" key="2">
    <source>
        <dbReference type="Pfam" id="PF01551"/>
    </source>
</evidence>
<reference evidence="3" key="1">
    <citation type="submission" date="2019-03" db="EMBL/GenBank/DDBJ databases">
        <title>Single cell metagenomics reveals metabolic interactions within the superorganism composed of flagellate Streblomastix strix and complex community of Bacteroidetes bacteria on its surface.</title>
        <authorList>
            <person name="Treitli S.C."/>
            <person name="Kolisko M."/>
            <person name="Husnik F."/>
            <person name="Keeling P."/>
            <person name="Hampl V."/>
        </authorList>
    </citation>
    <scope>NUCLEOTIDE SEQUENCE</scope>
    <source>
        <strain evidence="3">STM</strain>
    </source>
</reference>
<dbReference type="PANTHER" id="PTHR21666">
    <property type="entry name" value="PEPTIDASE-RELATED"/>
    <property type="match status" value="1"/>
</dbReference>
<comment type="caution">
    <text evidence="3">The sequence shown here is derived from an EMBL/GenBank/DDBJ whole genome shotgun (WGS) entry which is preliminary data.</text>
</comment>
<evidence type="ECO:0000313" key="3">
    <source>
        <dbReference type="EMBL" id="KAA6329394.1"/>
    </source>
</evidence>
<keyword evidence="3" id="KW-0378">Hydrolase</keyword>
<feature type="domain" description="M23ase beta-sheet core" evidence="2">
    <location>
        <begin position="229"/>
        <end position="324"/>
    </location>
</feature>
<dbReference type="GO" id="GO:0004222">
    <property type="term" value="F:metalloendopeptidase activity"/>
    <property type="evidence" value="ECO:0007669"/>
    <property type="project" value="TreeGrafter"/>
</dbReference>
<dbReference type="EMBL" id="SNRY01001655">
    <property type="protein sequence ID" value="KAA6329394.1"/>
    <property type="molecule type" value="Genomic_DNA"/>
</dbReference>
<keyword evidence="1" id="KW-0472">Membrane</keyword>
<dbReference type="InterPro" id="IPR016047">
    <property type="entry name" value="M23ase_b-sheet_dom"/>
</dbReference>
<dbReference type="AlphaFoldDB" id="A0A5J4R7V1"/>
<dbReference type="PANTHER" id="PTHR21666:SF286">
    <property type="entry name" value="LIPOPROTEIN NLPD"/>
    <property type="match status" value="1"/>
</dbReference>
<sequence>MINCKILIKNDAKITCFITFVISIRNISSRMRKVYYIYNPRTQTYDRLYPTFRQRLYAKFRWILYATGCAAVAFLIVYLMQKSPSEKDLRMENNKLLAHYNILSHQLDDALKVLQDIQDRDDNLYRVIFQAVPISPAIRKVGYNNTNRYEELMNLSDFELIVNTSRKLDLLNKQLYIQSKSFDEVVELCKNRNEIIKCIPAIQPVANKDLKHTASGYGPRVDPVYGVWRFHYGMDFSAPIGTNIYATGSGTVVFVGWRTGFGNTIEIDHGSGYRTLYGHLKGYKVKVGQKVMRGEIIGMVGNTGKSTGPHLHYEVHINDKPVNPINYYYMDLTAEEYDKMLQIAENHGQMLD</sequence>